<dbReference type="SUPFAM" id="SSF88659">
    <property type="entry name" value="Sigma3 and sigma4 domains of RNA polymerase sigma factors"/>
    <property type="match status" value="1"/>
</dbReference>
<evidence type="ECO:0000256" key="4">
    <source>
        <dbReference type="ARBA" id="ARBA00023163"/>
    </source>
</evidence>
<dbReference type="PANTHER" id="PTHR43133:SF45">
    <property type="entry name" value="RNA POLYMERASE ECF-TYPE SIGMA FACTOR"/>
    <property type="match status" value="1"/>
</dbReference>
<evidence type="ECO:0000313" key="8">
    <source>
        <dbReference type="Proteomes" id="UP001139971"/>
    </source>
</evidence>
<proteinExistence type="inferred from homology"/>
<keyword evidence="8" id="KW-1185">Reference proteome</keyword>
<reference evidence="7" key="1">
    <citation type="submission" date="2023-02" db="EMBL/GenBank/DDBJ databases">
        <title>Tahibacter soli sp. nov. isolated from soil.</title>
        <authorList>
            <person name="Baek J.H."/>
            <person name="Lee J.K."/>
            <person name="Choi D.G."/>
            <person name="Jeon C.O."/>
        </authorList>
    </citation>
    <scope>NUCLEOTIDE SEQUENCE</scope>
    <source>
        <strain evidence="7">BL</strain>
    </source>
</reference>
<evidence type="ECO:0000259" key="5">
    <source>
        <dbReference type="Pfam" id="PF04542"/>
    </source>
</evidence>
<keyword evidence="2" id="KW-0805">Transcription regulation</keyword>
<feature type="domain" description="RNA polymerase sigma factor 70 region 4 type 2" evidence="6">
    <location>
        <begin position="105"/>
        <end position="157"/>
    </location>
</feature>
<gene>
    <name evidence="7" type="ORF">OD750_005590</name>
</gene>
<accession>A0A9X4BJC1</accession>
<dbReference type="InterPro" id="IPR007627">
    <property type="entry name" value="RNA_pol_sigma70_r2"/>
</dbReference>
<keyword evidence="4" id="KW-0804">Transcription</keyword>
<dbReference type="Pfam" id="PF08281">
    <property type="entry name" value="Sigma70_r4_2"/>
    <property type="match status" value="1"/>
</dbReference>
<evidence type="ECO:0000256" key="2">
    <source>
        <dbReference type="ARBA" id="ARBA00023015"/>
    </source>
</evidence>
<dbReference type="InterPro" id="IPR013325">
    <property type="entry name" value="RNA_pol_sigma_r2"/>
</dbReference>
<feature type="domain" description="RNA polymerase sigma-70 region 2" evidence="5">
    <location>
        <begin position="12"/>
        <end position="75"/>
    </location>
</feature>
<dbReference type="Proteomes" id="UP001139971">
    <property type="component" value="Unassembled WGS sequence"/>
</dbReference>
<evidence type="ECO:0000259" key="6">
    <source>
        <dbReference type="Pfam" id="PF08281"/>
    </source>
</evidence>
<evidence type="ECO:0000256" key="3">
    <source>
        <dbReference type="ARBA" id="ARBA00023082"/>
    </source>
</evidence>
<dbReference type="GO" id="GO:0016987">
    <property type="term" value="F:sigma factor activity"/>
    <property type="evidence" value="ECO:0007669"/>
    <property type="project" value="UniProtKB-KW"/>
</dbReference>
<sequence length="166" mass="18011">MNAAPGIEATLREHAGMLARIAAGYASNRAARDDLLQEMSVAVWKALPAWRGDGSLKAFVARVAQYAALDGCRRDAQAPTDDIDDVDVVATAAVPDEAAHIEQRRERLAAAIRQLPLGQRECVLLVLEGFTSAEIANVVGVGVNTVDRRLSRARAALRERLREDER</sequence>
<protein>
    <submittedName>
        <fullName evidence="7">Sigma-70 family RNA polymerase sigma factor</fullName>
    </submittedName>
</protein>
<dbReference type="InterPro" id="IPR039425">
    <property type="entry name" value="RNA_pol_sigma-70-like"/>
</dbReference>
<dbReference type="Gene3D" id="1.10.10.10">
    <property type="entry name" value="Winged helix-like DNA-binding domain superfamily/Winged helix DNA-binding domain"/>
    <property type="match status" value="1"/>
</dbReference>
<dbReference type="RefSeq" id="WP_263543277.1">
    <property type="nucleotide sequence ID" value="NZ_JAOVZO020000003.1"/>
</dbReference>
<keyword evidence="3" id="KW-0731">Sigma factor</keyword>
<dbReference type="InterPro" id="IPR014284">
    <property type="entry name" value="RNA_pol_sigma-70_dom"/>
</dbReference>
<name>A0A9X4BJC1_9GAMM</name>
<evidence type="ECO:0000256" key="1">
    <source>
        <dbReference type="ARBA" id="ARBA00010641"/>
    </source>
</evidence>
<dbReference type="InterPro" id="IPR036388">
    <property type="entry name" value="WH-like_DNA-bd_sf"/>
</dbReference>
<comment type="caution">
    <text evidence="7">The sequence shown here is derived from an EMBL/GenBank/DDBJ whole genome shotgun (WGS) entry which is preliminary data.</text>
</comment>
<dbReference type="EMBL" id="JAOVZO020000003">
    <property type="protein sequence ID" value="MDC8012014.1"/>
    <property type="molecule type" value="Genomic_DNA"/>
</dbReference>
<organism evidence="7 8">
    <name type="scientific">Tahibacter soli</name>
    <dbReference type="NCBI Taxonomy" id="2983605"/>
    <lineage>
        <taxon>Bacteria</taxon>
        <taxon>Pseudomonadati</taxon>
        <taxon>Pseudomonadota</taxon>
        <taxon>Gammaproteobacteria</taxon>
        <taxon>Lysobacterales</taxon>
        <taxon>Rhodanobacteraceae</taxon>
        <taxon>Tahibacter</taxon>
    </lineage>
</organism>
<dbReference type="AlphaFoldDB" id="A0A9X4BJC1"/>
<dbReference type="GO" id="GO:0003677">
    <property type="term" value="F:DNA binding"/>
    <property type="evidence" value="ECO:0007669"/>
    <property type="project" value="InterPro"/>
</dbReference>
<evidence type="ECO:0000313" key="7">
    <source>
        <dbReference type="EMBL" id="MDC8012014.1"/>
    </source>
</evidence>
<dbReference type="GO" id="GO:0006352">
    <property type="term" value="P:DNA-templated transcription initiation"/>
    <property type="evidence" value="ECO:0007669"/>
    <property type="project" value="InterPro"/>
</dbReference>
<dbReference type="Pfam" id="PF04542">
    <property type="entry name" value="Sigma70_r2"/>
    <property type="match status" value="1"/>
</dbReference>
<dbReference type="InterPro" id="IPR013324">
    <property type="entry name" value="RNA_pol_sigma_r3/r4-like"/>
</dbReference>
<comment type="similarity">
    <text evidence="1">Belongs to the sigma-70 factor family. ECF subfamily.</text>
</comment>
<dbReference type="InterPro" id="IPR013249">
    <property type="entry name" value="RNA_pol_sigma70_r4_t2"/>
</dbReference>
<dbReference type="Gene3D" id="1.10.1740.10">
    <property type="match status" value="1"/>
</dbReference>
<dbReference type="NCBIfam" id="TIGR02937">
    <property type="entry name" value="sigma70-ECF"/>
    <property type="match status" value="1"/>
</dbReference>
<dbReference type="PANTHER" id="PTHR43133">
    <property type="entry name" value="RNA POLYMERASE ECF-TYPE SIGMA FACTO"/>
    <property type="match status" value="1"/>
</dbReference>
<dbReference type="SUPFAM" id="SSF88946">
    <property type="entry name" value="Sigma2 domain of RNA polymerase sigma factors"/>
    <property type="match status" value="1"/>
</dbReference>